<gene>
    <name evidence="2" type="ORF">g.118897</name>
</gene>
<reference evidence="2" key="1">
    <citation type="submission" date="2015-07" db="EMBL/GenBank/DDBJ databases">
        <title>Transcriptome Assembly of Anthurium amnicola.</title>
        <authorList>
            <person name="Suzuki J."/>
        </authorList>
    </citation>
    <scope>NUCLEOTIDE SEQUENCE</scope>
</reference>
<evidence type="ECO:0000313" key="2">
    <source>
        <dbReference type="EMBL" id="JAT40377.1"/>
    </source>
</evidence>
<sequence length="149" mass="14983">MAADPSSNPHSPQFRRTSRNLFAPWSHVVRGEPGPAAPPDPPATSIAPPEGLDRSHLGTAVSDIPHSTGPSGAAEALAPPPGGGGNAGAPSREKKPAWNRPSDGSVEAEPVMGAVSWPALSEATRASTKSSSSDSLKAPSDGSVFAPPV</sequence>
<dbReference type="AlphaFoldDB" id="A0A1D1XD84"/>
<organism evidence="2">
    <name type="scientific">Anthurium amnicola</name>
    <dbReference type="NCBI Taxonomy" id="1678845"/>
    <lineage>
        <taxon>Eukaryota</taxon>
        <taxon>Viridiplantae</taxon>
        <taxon>Streptophyta</taxon>
        <taxon>Embryophyta</taxon>
        <taxon>Tracheophyta</taxon>
        <taxon>Spermatophyta</taxon>
        <taxon>Magnoliopsida</taxon>
        <taxon>Liliopsida</taxon>
        <taxon>Araceae</taxon>
        <taxon>Pothoideae</taxon>
        <taxon>Potheae</taxon>
        <taxon>Anthurium</taxon>
    </lineage>
</organism>
<feature type="compositionally biased region" description="Low complexity" evidence="1">
    <location>
        <begin position="121"/>
        <end position="143"/>
    </location>
</feature>
<proteinExistence type="predicted"/>
<accession>A0A1D1XD84</accession>
<evidence type="ECO:0000256" key="1">
    <source>
        <dbReference type="SAM" id="MobiDB-lite"/>
    </source>
</evidence>
<protein>
    <submittedName>
        <fullName evidence="2">Uncharacterized protein</fullName>
    </submittedName>
</protein>
<name>A0A1D1XD84_9ARAE</name>
<feature type="compositionally biased region" description="Polar residues" evidence="1">
    <location>
        <begin position="1"/>
        <end position="15"/>
    </location>
</feature>
<dbReference type="EMBL" id="GDJX01027559">
    <property type="protein sequence ID" value="JAT40377.1"/>
    <property type="molecule type" value="Transcribed_RNA"/>
</dbReference>
<feature type="region of interest" description="Disordered" evidence="1">
    <location>
        <begin position="1"/>
        <end position="149"/>
    </location>
</feature>